<feature type="compositionally biased region" description="Acidic residues" evidence="1">
    <location>
        <begin position="16"/>
        <end position="36"/>
    </location>
</feature>
<dbReference type="AlphaFoldDB" id="A0A9P5NFJ1"/>
<comment type="caution">
    <text evidence="2">The sequence shown here is derived from an EMBL/GenBank/DDBJ whole genome shotgun (WGS) entry which is preliminary data.</text>
</comment>
<feature type="region of interest" description="Disordered" evidence="1">
    <location>
        <begin position="1"/>
        <end position="37"/>
    </location>
</feature>
<keyword evidence="3" id="KW-1185">Reference proteome</keyword>
<organism evidence="2 3">
    <name type="scientific">Gymnopilus junonius</name>
    <name type="common">Spectacular rustgill mushroom</name>
    <name type="synonym">Gymnopilus spectabilis subsp. junonius</name>
    <dbReference type="NCBI Taxonomy" id="109634"/>
    <lineage>
        <taxon>Eukaryota</taxon>
        <taxon>Fungi</taxon>
        <taxon>Dikarya</taxon>
        <taxon>Basidiomycota</taxon>
        <taxon>Agaricomycotina</taxon>
        <taxon>Agaricomycetes</taxon>
        <taxon>Agaricomycetidae</taxon>
        <taxon>Agaricales</taxon>
        <taxon>Agaricineae</taxon>
        <taxon>Hymenogastraceae</taxon>
        <taxon>Gymnopilus</taxon>
    </lineage>
</organism>
<sequence>MNISCAIEASTTEPDSLFDDDSSDVSMDKEEDEGSDEVLRRPKMATPRNTTLITRTVYQFYTLALIVPMTRIHFSGVGVSTKQRKTFQSTLSHLFWRIPSHGKSRLTCLRKSLISHRVLYQKSSRNLKSSYDLCESTSVSHTPGLLSTNHPKRLTE</sequence>
<evidence type="ECO:0000313" key="3">
    <source>
        <dbReference type="Proteomes" id="UP000724874"/>
    </source>
</evidence>
<gene>
    <name evidence="2" type="ORF">CPB84DRAFT_230782</name>
</gene>
<dbReference type="Proteomes" id="UP000724874">
    <property type="component" value="Unassembled WGS sequence"/>
</dbReference>
<evidence type="ECO:0000313" key="2">
    <source>
        <dbReference type="EMBL" id="KAF8881930.1"/>
    </source>
</evidence>
<accession>A0A9P5NFJ1</accession>
<reference evidence="2" key="1">
    <citation type="submission" date="2020-11" db="EMBL/GenBank/DDBJ databases">
        <authorList>
            <consortium name="DOE Joint Genome Institute"/>
            <person name="Ahrendt S."/>
            <person name="Riley R."/>
            <person name="Andreopoulos W."/>
            <person name="LaButti K."/>
            <person name="Pangilinan J."/>
            <person name="Ruiz-duenas F.J."/>
            <person name="Barrasa J.M."/>
            <person name="Sanchez-Garcia M."/>
            <person name="Camarero S."/>
            <person name="Miyauchi S."/>
            <person name="Serrano A."/>
            <person name="Linde D."/>
            <person name="Babiker R."/>
            <person name="Drula E."/>
            <person name="Ayuso-Fernandez I."/>
            <person name="Pacheco R."/>
            <person name="Padilla G."/>
            <person name="Ferreira P."/>
            <person name="Barriuso J."/>
            <person name="Kellner H."/>
            <person name="Castanera R."/>
            <person name="Alfaro M."/>
            <person name="Ramirez L."/>
            <person name="Pisabarro A.G."/>
            <person name="Kuo A."/>
            <person name="Tritt A."/>
            <person name="Lipzen A."/>
            <person name="He G."/>
            <person name="Yan M."/>
            <person name="Ng V."/>
            <person name="Cullen D."/>
            <person name="Martin F."/>
            <person name="Rosso M.-N."/>
            <person name="Henrissat B."/>
            <person name="Hibbett D."/>
            <person name="Martinez A.T."/>
            <person name="Grigoriev I.V."/>
        </authorList>
    </citation>
    <scope>NUCLEOTIDE SEQUENCE</scope>
    <source>
        <strain evidence="2">AH 44721</strain>
    </source>
</reference>
<name>A0A9P5NFJ1_GYMJU</name>
<evidence type="ECO:0000256" key="1">
    <source>
        <dbReference type="SAM" id="MobiDB-lite"/>
    </source>
</evidence>
<proteinExistence type="predicted"/>
<dbReference type="EMBL" id="JADNYJ010000127">
    <property type="protein sequence ID" value="KAF8881930.1"/>
    <property type="molecule type" value="Genomic_DNA"/>
</dbReference>
<protein>
    <submittedName>
        <fullName evidence="2">Uncharacterized protein</fullName>
    </submittedName>
</protein>